<reference evidence="2 3" key="1">
    <citation type="submission" date="2016-06" db="EMBL/GenBank/DDBJ databases">
        <title>Evolution of pathogenesis and genome organization in the Tremellales.</title>
        <authorList>
            <person name="Cuomo C."/>
            <person name="Litvintseva A."/>
            <person name="Heitman J."/>
            <person name="Chen Y."/>
            <person name="Sun S."/>
            <person name="Springer D."/>
            <person name="Dromer F."/>
            <person name="Young S."/>
            <person name="Zeng Q."/>
            <person name="Chapman S."/>
            <person name="Gujja S."/>
            <person name="Saif S."/>
            <person name="Birren B."/>
        </authorList>
    </citation>
    <scope>NUCLEOTIDE SEQUENCE [LARGE SCALE GENOMIC DNA]</scope>
    <source>
        <strain evidence="2 3">ATCC 28783</strain>
    </source>
</reference>
<comment type="caution">
    <text evidence="2">The sequence shown here is derived from an EMBL/GenBank/DDBJ whole genome shotgun (WGS) entry which is preliminary data.</text>
</comment>
<keyword evidence="1" id="KW-0812">Transmembrane</keyword>
<protein>
    <submittedName>
        <fullName evidence="2">Uncharacterized protein</fullName>
    </submittedName>
</protein>
<keyword evidence="1" id="KW-1133">Transmembrane helix</keyword>
<feature type="transmembrane region" description="Helical" evidence="1">
    <location>
        <begin position="241"/>
        <end position="264"/>
    </location>
</feature>
<organism evidence="2 3">
    <name type="scientific">Tremella mesenterica</name>
    <name type="common">Jelly fungus</name>
    <dbReference type="NCBI Taxonomy" id="5217"/>
    <lineage>
        <taxon>Eukaryota</taxon>
        <taxon>Fungi</taxon>
        <taxon>Dikarya</taxon>
        <taxon>Basidiomycota</taxon>
        <taxon>Agaricomycotina</taxon>
        <taxon>Tremellomycetes</taxon>
        <taxon>Tremellales</taxon>
        <taxon>Tremellaceae</taxon>
        <taxon>Tremella</taxon>
    </lineage>
</organism>
<evidence type="ECO:0000256" key="1">
    <source>
        <dbReference type="SAM" id="Phobius"/>
    </source>
</evidence>
<evidence type="ECO:0000313" key="3">
    <source>
        <dbReference type="Proteomes" id="UP000289152"/>
    </source>
</evidence>
<proteinExistence type="predicted"/>
<accession>A0A4Q1BIX4</accession>
<dbReference type="AlphaFoldDB" id="A0A4Q1BIX4"/>
<dbReference type="Proteomes" id="UP000289152">
    <property type="component" value="Unassembled WGS sequence"/>
</dbReference>
<keyword evidence="3" id="KW-1185">Reference proteome</keyword>
<dbReference type="InParanoid" id="A0A4Q1BIX4"/>
<gene>
    <name evidence="2" type="ORF">M231_05051</name>
</gene>
<dbReference type="EMBL" id="SDIL01000063">
    <property type="protein sequence ID" value="RXK37639.1"/>
    <property type="molecule type" value="Genomic_DNA"/>
</dbReference>
<sequence>MGDSITDSTNPFVDPFTPDNERRVTNLFGMYVAAQTNHSNFQLTTTSFPPREGTGDLLKDTLSTYTGSNTEVLTLRNQHDFLEAEDLVKCLEGVWAENDTRWDPIKETMSWIRSLIDPNTVNSKIAKSKLYDAIVLSRELRGHLYGVPSNRGTSAEAAIEAVVKVRQELYGLPSEAYDLGDKGRFIQQWIRSELSKATASSLGLVSAGVGAGTTRTEPASQFIARELFSIICGERNDYSKIAHYGCVYAVFMSAAVVALTILYFRSTHCTTNTTVSVVPVRSE</sequence>
<evidence type="ECO:0000313" key="2">
    <source>
        <dbReference type="EMBL" id="RXK37639.1"/>
    </source>
</evidence>
<keyword evidence="1" id="KW-0472">Membrane</keyword>
<name>A0A4Q1BIX4_TREME</name>